<evidence type="ECO:0000313" key="1">
    <source>
        <dbReference type="EMBL" id="MDH6279536.1"/>
    </source>
</evidence>
<dbReference type="RefSeq" id="WP_280758936.1">
    <property type="nucleotide sequence ID" value="NZ_JARXVC010000002.1"/>
</dbReference>
<name>A0ABT6M5E3_9NOCA</name>
<evidence type="ECO:0008006" key="3">
    <source>
        <dbReference type="Google" id="ProtNLM"/>
    </source>
</evidence>
<reference evidence="1 2" key="1">
    <citation type="submission" date="2023-04" db="EMBL/GenBank/DDBJ databases">
        <title>Forest soil microbial communities from Buena Vista Peninsula, Colon Province, Panama.</title>
        <authorList>
            <person name="Bouskill N."/>
        </authorList>
    </citation>
    <scope>NUCLEOTIDE SEQUENCE [LARGE SCALE GENOMIC DNA]</scope>
    <source>
        <strain evidence="1 2">CFH S0262</strain>
    </source>
</reference>
<keyword evidence="2" id="KW-1185">Reference proteome</keyword>
<sequence length="190" mass="20368">MDIGIYKHASTLRDELAAQLAETRAGAPCFVTVHAGDIVPAYGCNCRAGEGVAWVRLVTMFPTVNYPEPYVITYPGAMPQLAVTLEMGVDRCYPLTDENEMPTIGQLDSAARDGIDDAAAMHRAALCAFSSGERVIPGIWEPRPVSGGIHGSTMLVTVLTDSTCGCDTEPPQIDEIVPPLVGDPRFPHLR</sequence>
<gene>
    <name evidence="1" type="ORF">M2280_000745</name>
</gene>
<protein>
    <recommendedName>
        <fullName evidence="3">DUF1203 domain-containing protein</fullName>
    </recommendedName>
</protein>
<comment type="caution">
    <text evidence="1">The sequence shown here is derived from an EMBL/GenBank/DDBJ whole genome shotgun (WGS) entry which is preliminary data.</text>
</comment>
<evidence type="ECO:0000313" key="2">
    <source>
        <dbReference type="Proteomes" id="UP001160334"/>
    </source>
</evidence>
<dbReference type="Proteomes" id="UP001160334">
    <property type="component" value="Unassembled WGS sequence"/>
</dbReference>
<organism evidence="1 2">
    <name type="scientific">Prescottella agglutinans</name>
    <dbReference type="NCBI Taxonomy" id="1644129"/>
    <lineage>
        <taxon>Bacteria</taxon>
        <taxon>Bacillati</taxon>
        <taxon>Actinomycetota</taxon>
        <taxon>Actinomycetes</taxon>
        <taxon>Mycobacteriales</taxon>
        <taxon>Nocardiaceae</taxon>
        <taxon>Prescottella</taxon>
    </lineage>
</organism>
<proteinExistence type="predicted"/>
<accession>A0ABT6M5E3</accession>
<dbReference type="EMBL" id="JARXVC010000002">
    <property type="protein sequence ID" value="MDH6279536.1"/>
    <property type="molecule type" value="Genomic_DNA"/>
</dbReference>